<dbReference type="Proteomes" id="UP001652741">
    <property type="component" value="Unplaced"/>
</dbReference>
<keyword evidence="1" id="KW-1185">Reference proteome</keyword>
<name>A0ABM3EFR3_SALSA</name>
<gene>
    <name evidence="2" type="primary">LOC106597693</name>
</gene>
<accession>A0ABM3EFR3</accession>
<evidence type="ECO:0000313" key="1">
    <source>
        <dbReference type="Proteomes" id="UP001652741"/>
    </source>
</evidence>
<dbReference type="GeneID" id="106597693"/>
<protein>
    <submittedName>
        <fullName evidence="2">Uncharacterized protein</fullName>
    </submittedName>
</protein>
<evidence type="ECO:0000313" key="2">
    <source>
        <dbReference type="RefSeq" id="XP_045569887.1"/>
    </source>
</evidence>
<reference evidence="2" key="1">
    <citation type="submission" date="2025-08" db="UniProtKB">
        <authorList>
            <consortium name="RefSeq"/>
        </authorList>
    </citation>
    <scope>IDENTIFICATION</scope>
</reference>
<organism evidence="1 2">
    <name type="scientific">Salmo salar</name>
    <name type="common">Atlantic salmon</name>
    <dbReference type="NCBI Taxonomy" id="8030"/>
    <lineage>
        <taxon>Eukaryota</taxon>
        <taxon>Metazoa</taxon>
        <taxon>Chordata</taxon>
        <taxon>Craniata</taxon>
        <taxon>Vertebrata</taxon>
        <taxon>Euteleostomi</taxon>
        <taxon>Actinopterygii</taxon>
        <taxon>Neopterygii</taxon>
        <taxon>Teleostei</taxon>
        <taxon>Protacanthopterygii</taxon>
        <taxon>Salmoniformes</taxon>
        <taxon>Salmonidae</taxon>
        <taxon>Salmoninae</taxon>
        <taxon>Salmo</taxon>
    </lineage>
</organism>
<sequence>MTSPPGNHTCPRSSLTYDYLYWKHRSVSTAALAPRSHTTTFTGSTGLYPHLPLAPRSHTTTFTGSTGLYAHLPSLLAHIRLPLLEAQVCIHSCPRSSVTYDYFYWKHRSASTPALAPRSHTTTFTGSTGLHPQLPSLLAHIRLPLLEAQVCIHTCPRSSLTYDYLYWKHRSVSTAALAPRSHTTTFTGSTGLYPHLPSLLGHIRLLLLEAQVCIHTCPRSSLTYDYLYWKHRSASTPALAPRSQTTTLTGSTGLYPHLPSLLPHIRLPLLEAQVCIHTCPRSSLTYDCLYWKHRSVTTPALAPRSHTTTFTGSTGLHPQLPSLLAHIRLPLLEAQVCIHTCPRSSLTYDYLYWKHRSASTPALAPRSHTTTFTGSTGLHPHLPSLLAHIRLPLLEAQVCIHTCPRSSLTYDYLYWKHRSASTPALAPRSHTTAFTGSTGLYPHLPSLLAHIRLPLLEALVCIHTCPRSSLTYDYLYWKHRSVSTPALAPRSHTTTFTGSTGLHPHLPSLLAHIRLPLLEAQVCKPIIQPSTQTT</sequence>
<dbReference type="RefSeq" id="XP_045569887.1">
    <property type="nucleotide sequence ID" value="XM_045713931.1"/>
</dbReference>
<proteinExistence type="predicted"/>